<proteinExistence type="predicted"/>
<dbReference type="Proteomes" id="UP001446871">
    <property type="component" value="Unassembled WGS sequence"/>
</dbReference>
<evidence type="ECO:0000313" key="2">
    <source>
        <dbReference type="Proteomes" id="UP001446871"/>
    </source>
</evidence>
<keyword evidence="2" id="KW-1185">Reference proteome</keyword>
<organism evidence="1 2">
    <name type="scientific">Apiospora saccharicola</name>
    <dbReference type="NCBI Taxonomy" id="335842"/>
    <lineage>
        <taxon>Eukaryota</taxon>
        <taxon>Fungi</taxon>
        <taxon>Dikarya</taxon>
        <taxon>Ascomycota</taxon>
        <taxon>Pezizomycotina</taxon>
        <taxon>Sordariomycetes</taxon>
        <taxon>Xylariomycetidae</taxon>
        <taxon>Amphisphaeriales</taxon>
        <taxon>Apiosporaceae</taxon>
        <taxon>Apiospora</taxon>
    </lineage>
</organism>
<evidence type="ECO:0000313" key="1">
    <source>
        <dbReference type="EMBL" id="KAK8064147.1"/>
    </source>
</evidence>
<protein>
    <submittedName>
        <fullName evidence="1">Uncharacterized protein</fullName>
    </submittedName>
</protein>
<gene>
    <name evidence="1" type="ORF">PG996_008799</name>
</gene>
<accession>A0ABR1UZP4</accession>
<reference evidence="1 2" key="1">
    <citation type="submission" date="2023-01" db="EMBL/GenBank/DDBJ databases">
        <title>Analysis of 21 Apiospora genomes using comparative genomics revels a genus with tremendous synthesis potential of carbohydrate active enzymes and secondary metabolites.</title>
        <authorList>
            <person name="Sorensen T."/>
        </authorList>
    </citation>
    <scope>NUCLEOTIDE SEQUENCE [LARGE SCALE GENOMIC DNA]</scope>
    <source>
        <strain evidence="1 2">CBS 83171</strain>
    </source>
</reference>
<sequence length="280" mass="31664">MQSQPVDDDQKFEDNFRYESFDLYHQSSSVASEEEFLESVESEIKTYHPSDDGLWYNRAGAENVLIKRPGKVFVHDDEERLVTCLFKPSDADPIAAHEEIRLSVQVTLNMAPPPTGPRVSRLRGILRDGTSVFGLLFDWIDVKGRLVPGKAPENSAELRERWATELQANVKTLHDKYLNWASPYLSSVLIDKYNNAWMVDFPGITLIGPGGAGPSGVIIQDLMYTDGMECSLRAGELYCSGETVGKLEDERPKRASRGKRAKKQEVAEDKWEEQVWCYTI</sequence>
<dbReference type="EMBL" id="JAQQWM010000005">
    <property type="protein sequence ID" value="KAK8064147.1"/>
    <property type="molecule type" value="Genomic_DNA"/>
</dbReference>
<comment type="caution">
    <text evidence="1">The sequence shown here is derived from an EMBL/GenBank/DDBJ whole genome shotgun (WGS) entry which is preliminary data.</text>
</comment>
<name>A0ABR1UZP4_9PEZI</name>